<dbReference type="AlphaFoldDB" id="A0A3S0H7P6"/>
<feature type="compositionally biased region" description="Basic and acidic residues" evidence="1">
    <location>
        <begin position="1"/>
        <end position="10"/>
    </location>
</feature>
<keyword evidence="4" id="KW-1185">Reference proteome</keyword>
<dbReference type="EMBL" id="RXOF01000002">
    <property type="protein sequence ID" value="RTQ52423.1"/>
    <property type="molecule type" value="Genomic_DNA"/>
</dbReference>
<comment type="caution">
    <text evidence="3">The sequence shown here is derived from an EMBL/GenBank/DDBJ whole genome shotgun (WGS) entry which is preliminary data.</text>
</comment>
<feature type="region of interest" description="Disordered" evidence="1">
    <location>
        <begin position="1"/>
        <end position="71"/>
    </location>
</feature>
<dbReference type="PANTHER" id="PTHR43685:SF2">
    <property type="entry name" value="GLYCOSYLTRANSFERASE 2-LIKE DOMAIN-CONTAINING PROTEIN"/>
    <property type="match status" value="1"/>
</dbReference>
<organism evidence="3 4">
    <name type="scientific">Hymenobacter gummosus</name>
    <dbReference type="NCBI Taxonomy" id="1776032"/>
    <lineage>
        <taxon>Bacteria</taxon>
        <taxon>Pseudomonadati</taxon>
        <taxon>Bacteroidota</taxon>
        <taxon>Cytophagia</taxon>
        <taxon>Cytophagales</taxon>
        <taxon>Hymenobacteraceae</taxon>
        <taxon>Hymenobacter</taxon>
    </lineage>
</organism>
<evidence type="ECO:0000256" key="1">
    <source>
        <dbReference type="SAM" id="MobiDB-lite"/>
    </source>
</evidence>
<dbReference type="InterPro" id="IPR029044">
    <property type="entry name" value="Nucleotide-diphossugar_trans"/>
</dbReference>
<feature type="compositionally biased region" description="Low complexity" evidence="1">
    <location>
        <begin position="11"/>
        <end position="21"/>
    </location>
</feature>
<dbReference type="OrthoDB" id="396512at2"/>
<proteinExistence type="predicted"/>
<gene>
    <name evidence="3" type="ORF">EJV47_05260</name>
</gene>
<dbReference type="InterPro" id="IPR050834">
    <property type="entry name" value="Glycosyltransf_2"/>
</dbReference>
<dbReference type="InterPro" id="IPR001173">
    <property type="entry name" value="Glyco_trans_2-like"/>
</dbReference>
<feature type="domain" description="Glycosyltransferase 2-like" evidence="2">
    <location>
        <begin position="106"/>
        <end position="277"/>
    </location>
</feature>
<dbReference type="Gene3D" id="3.90.550.10">
    <property type="entry name" value="Spore Coat Polysaccharide Biosynthesis Protein SpsA, Chain A"/>
    <property type="match status" value="1"/>
</dbReference>
<protein>
    <submittedName>
        <fullName evidence="3">Glycosyltransferase</fullName>
    </submittedName>
</protein>
<reference evidence="3 4" key="1">
    <citation type="submission" date="2018-12" db="EMBL/GenBank/DDBJ databases">
        <title>Hymenobacter gummosus sp. nov., isolated from a spring.</title>
        <authorList>
            <person name="Nie L."/>
        </authorList>
    </citation>
    <scope>NUCLEOTIDE SEQUENCE [LARGE SCALE GENOMIC DNA]</scope>
    <source>
        <strain evidence="3 4">KCTC 52166</strain>
    </source>
</reference>
<name>A0A3S0H7P6_9BACT</name>
<dbReference type="SUPFAM" id="SSF53448">
    <property type="entry name" value="Nucleotide-diphospho-sugar transferases"/>
    <property type="match status" value="1"/>
</dbReference>
<evidence type="ECO:0000313" key="4">
    <source>
        <dbReference type="Proteomes" id="UP000282184"/>
    </source>
</evidence>
<evidence type="ECO:0000313" key="3">
    <source>
        <dbReference type="EMBL" id="RTQ52423.1"/>
    </source>
</evidence>
<dbReference type="Proteomes" id="UP000282184">
    <property type="component" value="Unassembled WGS sequence"/>
</dbReference>
<dbReference type="PANTHER" id="PTHR43685">
    <property type="entry name" value="GLYCOSYLTRANSFERASE"/>
    <property type="match status" value="1"/>
</dbReference>
<sequence length="402" mass="45282">MLWPGRRREGAAAGLAEQAAACRQPPPTEYPAARPRRIDWPGSGSPVRPGAADRHRPRRRSGPGTRRQPGLVVPGRRCRLVAVFSAAVPCSVSLSHSFTPSPLVTIVALCHNHARFLAEALDSVAAQTYPHLEVWLVDDASTDGSQQLLQAYAARYPHWHLLLLPAGVGNCRAFNQALRRSRGEYLIDFATDDVLLPERVARQVAFMQAQGPRCGIAYHDCELIDEQGRHVRFHFRRDAAGRPVHPRPASGPVFAEVLRRYFISTPTMMVRRAVFEELQGYDETLAYEDFDLWVRAARHWDFGFQDEVLTRKRLRPRSMSTKAYRPGDPYVASTIRVCQKALALCRDAAERAALAVRLRWELRQALRFGGGPEAWQLYALLRQTGQQQPLDYALGLLARVWK</sequence>
<accession>A0A3S0H7P6</accession>
<keyword evidence="3" id="KW-0808">Transferase</keyword>
<evidence type="ECO:0000259" key="2">
    <source>
        <dbReference type="Pfam" id="PF00535"/>
    </source>
</evidence>
<dbReference type="GO" id="GO:0016740">
    <property type="term" value="F:transferase activity"/>
    <property type="evidence" value="ECO:0007669"/>
    <property type="project" value="UniProtKB-KW"/>
</dbReference>
<dbReference type="Pfam" id="PF00535">
    <property type="entry name" value="Glycos_transf_2"/>
    <property type="match status" value="1"/>
</dbReference>